<protein>
    <recommendedName>
        <fullName evidence="3">Retrotransposon gag domain-containing protein</fullName>
    </recommendedName>
</protein>
<gene>
    <name evidence="1" type="ORF">CR513_51563</name>
</gene>
<proteinExistence type="predicted"/>
<keyword evidence="2" id="KW-1185">Reference proteome</keyword>
<accession>A0A371ETM9</accession>
<dbReference type="Proteomes" id="UP000257109">
    <property type="component" value="Unassembled WGS sequence"/>
</dbReference>
<dbReference type="AlphaFoldDB" id="A0A371ETM9"/>
<dbReference type="EMBL" id="QJKJ01012150">
    <property type="protein sequence ID" value="RDX69336.1"/>
    <property type="molecule type" value="Genomic_DNA"/>
</dbReference>
<evidence type="ECO:0000313" key="1">
    <source>
        <dbReference type="EMBL" id="RDX69336.1"/>
    </source>
</evidence>
<feature type="non-terminal residue" evidence="1">
    <location>
        <position position="1"/>
    </location>
</feature>
<reference evidence="1" key="1">
    <citation type="submission" date="2018-05" db="EMBL/GenBank/DDBJ databases">
        <title>Draft genome of Mucuna pruriens seed.</title>
        <authorList>
            <person name="Nnadi N.E."/>
            <person name="Vos R."/>
            <person name="Hasami M.H."/>
            <person name="Devisetty U.K."/>
            <person name="Aguiy J.C."/>
        </authorList>
    </citation>
    <scope>NUCLEOTIDE SEQUENCE [LARGE SCALE GENOMIC DNA]</scope>
    <source>
        <strain evidence="1">JCA_2017</strain>
    </source>
</reference>
<evidence type="ECO:0000313" key="2">
    <source>
        <dbReference type="Proteomes" id="UP000257109"/>
    </source>
</evidence>
<comment type="caution">
    <text evidence="1">The sequence shown here is derived from an EMBL/GenBank/DDBJ whole genome shotgun (WGS) entry which is preliminary data.</text>
</comment>
<sequence length="119" mass="13972">MKDPNIDWKKLSPKSKVIVSYMRELREKLEKVGRGLDSVQKDTQSVNAKFLDDMKMRGVRDPCENWEALKRVMRAREIQDIVKLQHYKNLSELVHQAIKVEMQIRRRGASRNTYGEISG</sequence>
<organism evidence="1 2">
    <name type="scientific">Mucuna pruriens</name>
    <name type="common">Velvet bean</name>
    <name type="synonym">Dolichos pruriens</name>
    <dbReference type="NCBI Taxonomy" id="157652"/>
    <lineage>
        <taxon>Eukaryota</taxon>
        <taxon>Viridiplantae</taxon>
        <taxon>Streptophyta</taxon>
        <taxon>Embryophyta</taxon>
        <taxon>Tracheophyta</taxon>
        <taxon>Spermatophyta</taxon>
        <taxon>Magnoliopsida</taxon>
        <taxon>eudicotyledons</taxon>
        <taxon>Gunneridae</taxon>
        <taxon>Pentapetalae</taxon>
        <taxon>rosids</taxon>
        <taxon>fabids</taxon>
        <taxon>Fabales</taxon>
        <taxon>Fabaceae</taxon>
        <taxon>Papilionoideae</taxon>
        <taxon>50 kb inversion clade</taxon>
        <taxon>NPAAA clade</taxon>
        <taxon>indigoferoid/millettioid clade</taxon>
        <taxon>Phaseoleae</taxon>
        <taxon>Mucuna</taxon>
    </lineage>
</organism>
<name>A0A371ETM9_MUCPR</name>
<evidence type="ECO:0008006" key="3">
    <source>
        <dbReference type="Google" id="ProtNLM"/>
    </source>
</evidence>